<evidence type="ECO:0000256" key="2">
    <source>
        <dbReference type="SAM" id="MobiDB-lite"/>
    </source>
</evidence>
<dbReference type="Gene3D" id="1.20.58.80">
    <property type="entry name" value="Phosphotransferase system, lactose/cellobiose-type IIA subunit"/>
    <property type="match status" value="1"/>
</dbReference>
<organism evidence="3 4">
    <name type="scientific">Talaromyces islandicus</name>
    <name type="common">Penicillium islandicum</name>
    <dbReference type="NCBI Taxonomy" id="28573"/>
    <lineage>
        <taxon>Eukaryota</taxon>
        <taxon>Fungi</taxon>
        <taxon>Dikarya</taxon>
        <taxon>Ascomycota</taxon>
        <taxon>Pezizomycotina</taxon>
        <taxon>Eurotiomycetes</taxon>
        <taxon>Eurotiomycetidae</taxon>
        <taxon>Eurotiales</taxon>
        <taxon>Trichocomaceae</taxon>
        <taxon>Talaromyces</taxon>
        <taxon>Talaromyces sect. Islandici</taxon>
    </lineage>
</organism>
<evidence type="ECO:0000256" key="1">
    <source>
        <dbReference type="SAM" id="Coils"/>
    </source>
</evidence>
<dbReference type="Proteomes" id="UP000054383">
    <property type="component" value="Unassembled WGS sequence"/>
</dbReference>
<evidence type="ECO:0000313" key="4">
    <source>
        <dbReference type="Proteomes" id="UP000054383"/>
    </source>
</evidence>
<dbReference type="PANTHER" id="PTHR40130:SF1">
    <property type="entry name" value="SPINDLE POLE BODY-ASSOCIATED PROTEIN CUT12 DOMAIN-CONTAINING PROTEIN"/>
    <property type="match status" value="1"/>
</dbReference>
<feature type="compositionally biased region" description="Polar residues" evidence="2">
    <location>
        <begin position="223"/>
        <end position="236"/>
    </location>
</feature>
<feature type="compositionally biased region" description="Polar residues" evidence="2">
    <location>
        <begin position="77"/>
        <end position="92"/>
    </location>
</feature>
<proteinExistence type="predicted"/>
<feature type="compositionally biased region" description="Basic and acidic residues" evidence="2">
    <location>
        <begin position="515"/>
        <end position="524"/>
    </location>
</feature>
<feature type="region of interest" description="Disordered" evidence="2">
    <location>
        <begin position="350"/>
        <end position="376"/>
    </location>
</feature>
<feature type="compositionally biased region" description="Polar residues" evidence="2">
    <location>
        <begin position="136"/>
        <end position="146"/>
    </location>
</feature>
<feature type="compositionally biased region" description="Basic and acidic residues" evidence="2">
    <location>
        <begin position="179"/>
        <end position="190"/>
    </location>
</feature>
<dbReference type="PANTHER" id="PTHR40130">
    <property type="entry name" value="EXPRESSED PROTEIN"/>
    <property type="match status" value="1"/>
</dbReference>
<feature type="compositionally biased region" description="Polar residues" evidence="2">
    <location>
        <begin position="112"/>
        <end position="121"/>
    </location>
</feature>
<feature type="compositionally biased region" description="Polar residues" evidence="2">
    <location>
        <begin position="525"/>
        <end position="543"/>
    </location>
</feature>
<dbReference type="EMBL" id="CVMT01000003">
    <property type="protein sequence ID" value="CRG87141.1"/>
    <property type="molecule type" value="Genomic_DNA"/>
</dbReference>
<name>A0A0U1LWV3_TALIS</name>
<feature type="compositionally biased region" description="Polar residues" evidence="2">
    <location>
        <begin position="286"/>
        <end position="296"/>
    </location>
</feature>
<keyword evidence="4" id="KW-1185">Reference proteome</keyword>
<feature type="region of interest" description="Disordered" evidence="2">
    <location>
        <begin position="273"/>
        <end position="299"/>
    </location>
</feature>
<dbReference type="STRING" id="28573.A0A0U1LWV3"/>
<evidence type="ECO:0000313" key="3">
    <source>
        <dbReference type="EMBL" id="CRG87141.1"/>
    </source>
</evidence>
<sequence>MEAVPLTLAHTHARNAVLETRKSNPVAASEEHDLAAGEFATASQNCLDTYALRTLKLLEEEHKRLAVILRSQHENPIRTTSPERSTATSPLTSHHRTGQVDSSALKAAPAVPQSTPASDLPQQPPRLPGHNRQLQRDSSSIASNLASARGIPRRSSPASPTLSAQHAGGQLTDSPGRAKTAEWRARERSNRAVPAPRQPRSPSSVNSPEIKLQRAVPVDSHGQKSAQGQRVSASSDEPFQRFYSTFEGLISKISAPLAFAGLPLGTDNSDVFHQKKSSAETKVDRNNATSDRSGATTEPDVNRLFSRAALRAVRDSNGGIPSNAAESFYVVPTTGGTVSYAGILSRAEKEARRNSIDDGGDEDFVDARETPPSPEMLQNMVASKTRSSRGGAHDNKSTKTWEELQVENEALKQLSDQLSKRLHMWEVNAQSSSLALQQSLKAMHHHQQYNFPSPTASSAIPAAAGGTLPSDHEKRIKDLEDAVRRKEKEIDKVSHENEKLKVVLTRYRERWEKLKEGAKTRRNAEATTTTGTASPMETPTLLQQGEDDMPATPKISSGGDAGDS</sequence>
<feature type="region of interest" description="Disordered" evidence="2">
    <location>
        <begin position="73"/>
        <end position="236"/>
    </location>
</feature>
<reference evidence="3 4" key="1">
    <citation type="submission" date="2015-04" db="EMBL/GenBank/DDBJ databases">
        <authorList>
            <person name="Syromyatnikov M.Y."/>
            <person name="Popov V.N."/>
        </authorList>
    </citation>
    <scope>NUCLEOTIDE SEQUENCE [LARGE SCALE GENOMIC DNA]</scope>
    <source>
        <strain evidence="3">WF-38-12</strain>
    </source>
</reference>
<feature type="compositionally biased region" description="Basic and acidic residues" evidence="2">
    <location>
        <begin position="273"/>
        <end position="285"/>
    </location>
</feature>
<dbReference type="AlphaFoldDB" id="A0A0U1LWV3"/>
<feature type="coiled-coil region" evidence="1">
    <location>
        <begin position="476"/>
        <end position="510"/>
    </location>
</feature>
<gene>
    <name evidence="3" type="ORF">PISL3812_04156</name>
</gene>
<protein>
    <submittedName>
        <fullName evidence="3">Uncharacterized protein</fullName>
    </submittedName>
</protein>
<dbReference type="OrthoDB" id="3197614at2759"/>
<accession>A0A0U1LWV3</accession>
<feature type="region of interest" description="Disordered" evidence="2">
    <location>
        <begin position="515"/>
        <end position="564"/>
    </location>
</feature>
<dbReference type="OMA" id="FQHENPP"/>
<keyword evidence="1" id="KW-0175">Coiled coil</keyword>